<reference evidence="8 9" key="1">
    <citation type="submission" date="2021-02" db="EMBL/GenBank/DDBJ databases">
        <title>Variation within the Batrachochytrium salamandrivorans European outbreak.</title>
        <authorList>
            <person name="Kelly M."/>
            <person name="Pasmans F."/>
            <person name="Shea T.P."/>
            <person name="Munoz J.F."/>
            <person name="Carranza S."/>
            <person name="Cuomo C.A."/>
            <person name="Martel A."/>
        </authorList>
    </citation>
    <scope>NUCLEOTIDE SEQUENCE [LARGE SCALE GENOMIC DNA]</scope>
    <source>
        <strain evidence="8 9">AMFP18/2</strain>
    </source>
</reference>
<dbReference type="PANTHER" id="PTHR19918:SF1">
    <property type="entry name" value="FIZZY-RELATED PROTEIN HOMOLOG"/>
    <property type="match status" value="1"/>
</dbReference>
<sequence length="649" mass="70604">MGTANKSFLLRLLDAKNTHVDRESLFMDPLESSAIATTSINTTTTGTTTDTTTTTIIDTTIPTTDTTTAPTSPPLVVTTPPPPPVNPSHQLRASTQSSRTTRLAARQKAAYLQSLSLPPAPSTPQRGLSRIAQPALDGLEGLEVEHDSDAAMNYGTAIVPATTEATFSASDLPHSSIHKVPSHVNHHTKDHDPSSSSHMRLTRQKEISDRFISANAGSELNEAYHFQSTAHLTPVKNKSRHGGSAGESTQQDTTCRIYHDVLKNELLSPTSDSPSRLLSPTHTSGIIAYTTLTPSRKRILESPSNIIRSATKLSELSHRALQTPKKTIRYISKTPFKVLDAPELKDDFYLNLVDWSSTNILGVGLDSCVYLWNASTSKVTKLCDIAPHDSVSSVNWIQRGTHIAIGTNKGMVQLWDIHAGRKVRQFSGHQARVGVLAWNGPTLSSGSRDRTIHNHDSRISNDITGKLVGHRQEVCGLKWSPNETCLASGGNDNVLNLWDIRGSAPIVQFNEHTAAVKAIVWSPHEHGLLASGGGTADKCIRHWNTLTATPLSCIDTGSQVCNIAWSKSSNEMVSTHGFSQNQIIVWKYPQMTQVAALMGHTYRVLQLAMSPDGQHIVTGAGDETLRFWTVFNKPRSKADTSSSSMSILR</sequence>
<name>A0ABQ8EVR3_9FUNG</name>
<evidence type="ECO:0000256" key="1">
    <source>
        <dbReference type="ARBA" id="ARBA00006445"/>
    </source>
</evidence>
<dbReference type="EMBL" id="JAFCIX010000576">
    <property type="protein sequence ID" value="KAH6586074.1"/>
    <property type="molecule type" value="Genomic_DNA"/>
</dbReference>
<dbReference type="InterPro" id="IPR056150">
    <property type="entry name" value="WD40_CDC20-Fz"/>
</dbReference>
<comment type="caution">
    <text evidence="8">The sequence shown here is derived from an EMBL/GenBank/DDBJ whole genome shotgun (WGS) entry which is preliminary data.</text>
</comment>
<evidence type="ECO:0000259" key="7">
    <source>
        <dbReference type="Pfam" id="PF24807"/>
    </source>
</evidence>
<dbReference type="PROSITE" id="PS50082">
    <property type="entry name" value="WD_REPEATS_2"/>
    <property type="match status" value="3"/>
</dbReference>
<dbReference type="PROSITE" id="PS00678">
    <property type="entry name" value="WD_REPEATS_1"/>
    <property type="match status" value="1"/>
</dbReference>
<dbReference type="InterPro" id="IPR033010">
    <property type="entry name" value="Cdc20/Fizzy"/>
</dbReference>
<dbReference type="InterPro" id="IPR001680">
    <property type="entry name" value="WD40_rpt"/>
</dbReference>
<dbReference type="PANTHER" id="PTHR19918">
    <property type="entry name" value="CELL DIVISION CYCLE 20 CDC20 FIZZY -RELATED"/>
    <property type="match status" value="1"/>
</dbReference>
<keyword evidence="9" id="KW-1185">Reference proteome</keyword>
<dbReference type="SMART" id="SM00320">
    <property type="entry name" value="WD40"/>
    <property type="match status" value="7"/>
</dbReference>
<dbReference type="InterPro" id="IPR036322">
    <property type="entry name" value="WD40_repeat_dom_sf"/>
</dbReference>
<evidence type="ECO:0000256" key="4">
    <source>
        <dbReference type="ARBA" id="ARBA00023306"/>
    </source>
</evidence>
<dbReference type="InterPro" id="IPR015943">
    <property type="entry name" value="WD40/YVTN_repeat-like_dom_sf"/>
</dbReference>
<protein>
    <recommendedName>
        <fullName evidence="7">CDC20/Fizzy WD40 domain-containing protein</fullName>
    </recommendedName>
</protein>
<dbReference type="Gene3D" id="2.130.10.10">
    <property type="entry name" value="YVTN repeat-like/Quinoprotein amine dehydrogenase"/>
    <property type="match status" value="1"/>
</dbReference>
<feature type="repeat" description="WD" evidence="5">
    <location>
        <begin position="597"/>
        <end position="630"/>
    </location>
</feature>
<evidence type="ECO:0000313" key="8">
    <source>
        <dbReference type="EMBL" id="KAH6586074.1"/>
    </source>
</evidence>
<gene>
    <name evidence="8" type="ORF">BASA50_000779</name>
</gene>
<dbReference type="InterPro" id="IPR019775">
    <property type="entry name" value="WD40_repeat_CS"/>
</dbReference>
<accession>A0ABQ8EVR3</accession>
<feature type="region of interest" description="Disordered" evidence="6">
    <location>
        <begin position="81"/>
        <end position="106"/>
    </location>
</feature>
<proteinExistence type="inferred from homology"/>
<evidence type="ECO:0000256" key="5">
    <source>
        <dbReference type="PROSITE-ProRule" id="PRU00221"/>
    </source>
</evidence>
<feature type="domain" description="CDC20/Fizzy WD40" evidence="7">
    <location>
        <begin position="339"/>
        <end position="628"/>
    </location>
</feature>
<dbReference type="PROSITE" id="PS50294">
    <property type="entry name" value="WD_REPEATS_REGION"/>
    <property type="match status" value="2"/>
</dbReference>
<comment type="similarity">
    <text evidence="1">Belongs to the WD repeat CDC20/Fizzy family.</text>
</comment>
<feature type="repeat" description="WD" evidence="5">
    <location>
        <begin position="389"/>
        <end position="425"/>
    </location>
</feature>
<evidence type="ECO:0000256" key="3">
    <source>
        <dbReference type="ARBA" id="ARBA00022737"/>
    </source>
</evidence>
<dbReference type="Pfam" id="PF24807">
    <property type="entry name" value="WD40_CDC20-Fz"/>
    <property type="match status" value="1"/>
</dbReference>
<dbReference type="CDD" id="cd00200">
    <property type="entry name" value="WD40"/>
    <property type="match status" value="1"/>
</dbReference>
<keyword evidence="4" id="KW-0131">Cell cycle</keyword>
<organism evidence="8 9">
    <name type="scientific">Batrachochytrium salamandrivorans</name>
    <dbReference type="NCBI Taxonomy" id="1357716"/>
    <lineage>
        <taxon>Eukaryota</taxon>
        <taxon>Fungi</taxon>
        <taxon>Fungi incertae sedis</taxon>
        <taxon>Chytridiomycota</taxon>
        <taxon>Chytridiomycota incertae sedis</taxon>
        <taxon>Chytridiomycetes</taxon>
        <taxon>Rhizophydiales</taxon>
        <taxon>Rhizophydiales incertae sedis</taxon>
        <taxon>Batrachochytrium</taxon>
    </lineage>
</organism>
<dbReference type="Proteomes" id="UP001648503">
    <property type="component" value="Unassembled WGS sequence"/>
</dbReference>
<feature type="compositionally biased region" description="Polar residues" evidence="6">
    <location>
        <begin position="88"/>
        <end position="101"/>
    </location>
</feature>
<dbReference type="SUPFAM" id="SSF50978">
    <property type="entry name" value="WD40 repeat-like"/>
    <property type="match status" value="1"/>
</dbReference>
<keyword evidence="3" id="KW-0677">Repeat</keyword>
<evidence type="ECO:0000313" key="9">
    <source>
        <dbReference type="Proteomes" id="UP001648503"/>
    </source>
</evidence>
<evidence type="ECO:0000256" key="2">
    <source>
        <dbReference type="ARBA" id="ARBA00022574"/>
    </source>
</evidence>
<keyword evidence="2 5" id="KW-0853">WD repeat</keyword>
<feature type="repeat" description="WD" evidence="5">
    <location>
        <begin position="467"/>
        <end position="508"/>
    </location>
</feature>
<evidence type="ECO:0000256" key="6">
    <source>
        <dbReference type="SAM" id="MobiDB-lite"/>
    </source>
</evidence>